<reference evidence="2 3" key="1">
    <citation type="journal article" date="2014" name="Int. J. Syst. Evol. Microbiol.">
        <title>Phaeodactylibacter xiamenensis gen. nov., sp. nov., a member of the family Saprospiraceae isolated from the marine alga Phaeodactylum tricornutum.</title>
        <authorList>
            <person name="Chen Z.Jr."/>
            <person name="Lei X."/>
            <person name="Lai Q."/>
            <person name="Li Y."/>
            <person name="Zhang B."/>
            <person name="Zhang J."/>
            <person name="Zhang H."/>
            <person name="Yang L."/>
            <person name="Zheng W."/>
            <person name="Tian Y."/>
            <person name="Yu Z."/>
            <person name="Xu H.Jr."/>
            <person name="Zheng T."/>
        </authorList>
    </citation>
    <scope>NUCLEOTIDE SEQUENCE [LARGE SCALE GENOMIC DNA]</scope>
    <source>
        <strain evidence="2 3">KD52</strain>
    </source>
</reference>
<dbReference type="AlphaFoldDB" id="A0A098RZ84"/>
<dbReference type="OrthoDB" id="979271at2"/>
<keyword evidence="1" id="KW-0472">Membrane</keyword>
<comment type="caution">
    <text evidence="2">The sequence shown here is derived from an EMBL/GenBank/DDBJ whole genome shotgun (WGS) entry which is preliminary data.</text>
</comment>
<sequence length="311" mass="35346">MDAENWTTEQIEAYLRQALPAPEQAKLKADLEQDEQLRAEVAAYQRVLEGLDALQEENFRAQLDNWSAETAANDQTELITWYLEGQLKPEGQQMVEARMAADPAFREEVMAYQQLIGGMEAAQDEDFRNKLEDWEAGMAQQADSGNTLKVVSRRPVWQYAAAAVGALLIALSTFSLYLKVNYSGPALSCAYYESPISERTMGEENAESTPLQERMDFAHRQLIGKEYNAAFMAFDSLMREIPRSNLDDFNKTLLLEQAGWNRLLAATAMDNPPIDVIAEAWRIRTTPGHEYADKAERLLEDLESTWYRWAN</sequence>
<keyword evidence="1" id="KW-1133">Transmembrane helix</keyword>
<gene>
    <name evidence="2" type="ORF">IX84_28590</name>
</gene>
<dbReference type="EMBL" id="JPOS01000090">
    <property type="protein sequence ID" value="KGE85444.1"/>
    <property type="molecule type" value="Genomic_DNA"/>
</dbReference>
<dbReference type="Proteomes" id="UP000029736">
    <property type="component" value="Unassembled WGS sequence"/>
</dbReference>
<name>A0A098RZ84_9BACT</name>
<keyword evidence="1" id="KW-0812">Transmembrane</keyword>
<feature type="transmembrane region" description="Helical" evidence="1">
    <location>
        <begin position="156"/>
        <end position="178"/>
    </location>
</feature>
<evidence type="ECO:0000313" key="3">
    <source>
        <dbReference type="Proteomes" id="UP000029736"/>
    </source>
</evidence>
<keyword evidence="3" id="KW-1185">Reference proteome</keyword>
<evidence type="ECO:0000313" key="2">
    <source>
        <dbReference type="EMBL" id="KGE85444.1"/>
    </source>
</evidence>
<proteinExistence type="predicted"/>
<accession>A0A098RZ84</accession>
<dbReference type="RefSeq" id="WP_044228705.1">
    <property type="nucleotide sequence ID" value="NZ_JBKAGJ010000042.1"/>
</dbReference>
<evidence type="ECO:0000256" key="1">
    <source>
        <dbReference type="SAM" id="Phobius"/>
    </source>
</evidence>
<protein>
    <submittedName>
        <fullName evidence="2">Uncharacterized protein</fullName>
    </submittedName>
</protein>
<organism evidence="2 3">
    <name type="scientific">Phaeodactylibacter xiamenensis</name>
    <dbReference type="NCBI Taxonomy" id="1524460"/>
    <lineage>
        <taxon>Bacteria</taxon>
        <taxon>Pseudomonadati</taxon>
        <taxon>Bacteroidota</taxon>
        <taxon>Saprospiria</taxon>
        <taxon>Saprospirales</taxon>
        <taxon>Haliscomenobacteraceae</taxon>
        <taxon>Phaeodactylibacter</taxon>
    </lineage>
</organism>